<dbReference type="OrthoDB" id="6428749at2759"/>
<reference evidence="4" key="1">
    <citation type="submission" date="2022-11" db="EMBL/GenBank/DDBJ databases">
        <authorList>
            <person name="Petersen C."/>
        </authorList>
    </citation>
    <scope>NUCLEOTIDE SEQUENCE</scope>
    <source>
        <strain evidence="4">IBT 30761</strain>
    </source>
</reference>
<dbReference type="PANTHER" id="PTHR46072:SF3">
    <property type="entry name" value="AMIDASE"/>
    <property type="match status" value="1"/>
</dbReference>
<sequence>MGSTDKSIPWQERVAKKQLQCAEKIPSTWKLSEAFWSNFQTPLADNKTDLVQEQVIRKSGILTDREFEITESYTVSRLLSALATGALTSAEVTLAYCKRAAVAQQLVNCLSETMFDEAQKRAEHLDSLRAQGQLAGPLHGLPISIKDNFHHKGTEATIGMLSFLGEVSSESSPLVQLLLKLGAVIYVKTNVPQTMMTTDSHNNVFGRTLNPRNTMLGPGGSSGGEGALITLRGSPLGVGTDIGEAQGHQIIPLDSQECRIMEANEIAFAIFSLDPGARNHLEASGDPPVPALLHIGQQGEKLRKYAKSTLPDVSSLDRMGQLAALNTLRAGLRESYRKLWLKHDLDICLSPPAQSTAVQHDTFGIPPYTAFLNCLDFPSCILPFGHVGEEDAGQTFALRDDQVGPEYNFQVLNGAPCSVQLFTPNMRDEECLQMAKQIDQCLRNRD</sequence>
<evidence type="ECO:0000256" key="2">
    <source>
        <dbReference type="ARBA" id="ARBA00022801"/>
    </source>
</evidence>
<organism evidence="4 5">
    <name type="scientific">Penicillium argentinense</name>
    <dbReference type="NCBI Taxonomy" id="1131581"/>
    <lineage>
        <taxon>Eukaryota</taxon>
        <taxon>Fungi</taxon>
        <taxon>Dikarya</taxon>
        <taxon>Ascomycota</taxon>
        <taxon>Pezizomycotina</taxon>
        <taxon>Eurotiomycetes</taxon>
        <taxon>Eurotiomycetidae</taxon>
        <taxon>Eurotiales</taxon>
        <taxon>Aspergillaceae</taxon>
        <taxon>Penicillium</taxon>
    </lineage>
</organism>
<name>A0A9W9FFW6_9EURO</name>
<reference evidence="4" key="2">
    <citation type="journal article" date="2023" name="IMA Fungus">
        <title>Comparative genomic study of the Penicillium genus elucidates a diverse pangenome and 15 lateral gene transfer events.</title>
        <authorList>
            <person name="Petersen C."/>
            <person name="Sorensen T."/>
            <person name="Nielsen M.R."/>
            <person name="Sondergaard T.E."/>
            <person name="Sorensen J.L."/>
            <person name="Fitzpatrick D.A."/>
            <person name="Frisvad J.C."/>
            <person name="Nielsen K.L."/>
        </authorList>
    </citation>
    <scope>NUCLEOTIDE SEQUENCE</scope>
    <source>
        <strain evidence="4">IBT 30761</strain>
    </source>
</reference>
<keyword evidence="2" id="KW-0378">Hydrolase</keyword>
<dbReference type="AlphaFoldDB" id="A0A9W9FFW6"/>
<accession>A0A9W9FFW6</accession>
<dbReference type="PANTHER" id="PTHR46072">
    <property type="entry name" value="AMIDASE-RELATED-RELATED"/>
    <property type="match status" value="1"/>
</dbReference>
<evidence type="ECO:0000313" key="5">
    <source>
        <dbReference type="Proteomes" id="UP001149074"/>
    </source>
</evidence>
<dbReference type="EMBL" id="JAPQKI010000005">
    <property type="protein sequence ID" value="KAJ5099485.1"/>
    <property type="molecule type" value="Genomic_DNA"/>
</dbReference>
<dbReference type="GeneID" id="81357959"/>
<protein>
    <recommendedName>
        <fullName evidence="3">Amidase domain-containing protein</fullName>
    </recommendedName>
</protein>
<dbReference type="Proteomes" id="UP001149074">
    <property type="component" value="Unassembled WGS sequence"/>
</dbReference>
<comment type="caution">
    <text evidence="4">The sequence shown here is derived from an EMBL/GenBank/DDBJ whole genome shotgun (WGS) entry which is preliminary data.</text>
</comment>
<dbReference type="SUPFAM" id="SSF75304">
    <property type="entry name" value="Amidase signature (AS) enzymes"/>
    <property type="match status" value="1"/>
</dbReference>
<evidence type="ECO:0000313" key="4">
    <source>
        <dbReference type="EMBL" id="KAJ5099485.1"/>
    </source>
</evidence>
<evidence type="ECO:0000259" key="3">
    <source>
        <dbReference type="Pfam" id="PF01425"/>
    </source>
</evidence>
<comment type="similarity">
    <text evidence="1">Belongs to the amidase family.</text>
</comment>
<dbReference type="InterPro" id="IPR036928">
    <property type="entry name" value="AS_sf"/>
</dbReference>
<gene>
    <name evidence="4" type="ORF">N7532_006486</name>
</gene>
<dbReference type="GO" id="GO:0016787">
    <property type="term" value="F:hydrolase activity"/>
    <property type="evidence" value="ECO:0007669"/>
    <property type="project" value="UniProtKB-KW"/>
</dbReference>
<dbReference type="Pfam" id="PF01425">
    <property type="entry name" value="Amidase"/>
    <property type="match status" value="2"/>
</dbReference>
<proteinExistence type="inferred from homology"/>
<feature type="domain" description="Amidase" evidence="3">
    <location>
        <begin position="328"/>
        <end position="432"/>
    </location>
</feature>
<dbReference type="InterPro" id="IPR023631">
    <property type="entry name" value="Amidase_dom"/>
</dbReference>
<feature type="domain" description="Amidase" evidence="3">
    <location>
        <begin position="91"/>
        <end position="243"/>
    </location>
</feature>
<dbReference type="RefSeq" id="XP_056475139.1">
    <property type="nucleotide sequence ID" value="XM_056618980.1"/>
</dbReference>
<dbReference type="Gene3D" id="3.90.1300.10">
    <property type="entry name" value="Amidase signature (AS) domain"/>
    <property type="match status" value="2"/>
</dbReference>
<evidence type="ECO:0000256" key="1">
    <source>
        <dbReference type="ARBA" id="ARBA00009199"/>
    </source>
</evidence>
<keyword evidence="5" id="KW-1185">Reference proteome</keyword>